<dbReference type="InterPro" id="IPR027417">
    <property type="entry name" value="P-loop_NTPase"/>
</dbReference>
<protein>
    <submittedName>
        <fullName evidence="1">Uncharacterized protein</fullName>
    </submittedName>
</protein>
<accession>A0ABW6HVG8</accession>
<proteinExistence type="predicted"/>
<reference evidence="1 2" key="1">
    <citation type="submission" date="2024-06" db="EMBL/GenBank/DDBJ databases">
        <title>Flavobacterium spp. isolated from glacier.</title>
        <authorList>
            <person name="Han D."/>
        </authorList>
    </citation>
    <scope>NUCLEOTIDE SEQUENCE [LARGE SCALE GENOMIC DNA]</scope>
    <source>
        <strain evidence="1 2">LS2P90</strain>
    </source>
</reference>
<dbReference type="SUPFAM" id="SSF52540">
    <property type="entry name" value="P-loop containing nucleoside triphosphate hydrolases"/>
    <property type="match status" value="1"/>
</dbReference>
<evidence type="ECO:0000313" key="1">
    <source>
        <dbReference type="EMBL" id="MFE3868001.1"/>
    </source>
</evidence>
<keyword evidence="2" id="KW-1185">Reference proteome</keyword>
<dbReference type="RefSeq" id="WP_379854657.1">
    <property type="nucleotide sequence ID" value="NZ_JBHZPZ010000007.1"/>
</dbReference>
<sequence>MKNLLKKPTSEISDDKKTRYEIFNLKENPFPNTPFVNKVSPDDRYNGRIYESKIREAERTQIIENFVKEPQSNPNHIRLGYIIDNSYVGRGNGKSAFTLDLIDKINFDYSLDISNDVNKCFGLHISPLPSGKSKTFYDFVDLIFEEIINKNLINYCLASLRLEVIIEKFSDQIDLEKDFEDQKDLVSKLNSSHFFKGKNFTISDITREFYQKKEFSKISADFILNRDKNNFYGSNVANQDDFKKYFEGLKKGKQRIDFIFNDLVLFFEASGFNGSYIIIDDFERIPDFQSEKLKQEFALEIRTNFFDGVLENARIGFYNLILVLHAGVPRLVEKSWSTSGMERRSPMLSENGDISKHIIYFNKLNYNQARSLLEIYLEKYRIHPTPENKIFPFTEKAIELIAEKSEYNASTILERAFSLIEKAIIEEIAEINDVYVNEKLGKKDDWESDFQNDISKEDSDDLFSKSKKQ</sequence>
<dbReference type="Proteomes" id="UP001600109">
    <property type="component" value="Unassembled WGS sequence"/>
</dbReference>
<comment type="caution">
    <text evidence="1">The sequence shown here is derived from an EMBL/GenBank/DDBJ whole genome shotgun (WGS) entry which is preliminary data.</text>
</comment>
<evidence type="ECO:0000313" key="2">
    <source>
        <dbReference type="Proteomes" id="UP001600109"/>
    </source>
</evidence>
<name>A0ABW6HVG8_9FLAO</name>
<organism evidence="1 2">
    <name type="scientific">Flavobacterium xylosi</name>
    <dbReference type="NCBI Taxonomy" id="3230415"/>
    <lineage>
        <taxon>Bacteria</taxon>
        <taxon>Pseudomonadati</taxon>
        <taxon>Bacteroidota</taxon>
        <taxon>Flavobacteriia</taxon>
        <taxon>Flavobacteriales</taxon>
        <taxon>Flavobacteriaceae</taxon>
        <taxon>Flavobacterium</taxon>
    </lineage>
</organism>
<dbReference type="EMBL" id="JBHZPZ010000007">
    <property type="protein sequence ID" value="MFE3868001.1"/>
    <property type="molecule type" value="Genomic_DNA"/>
</dbReference>
<gene>
    <name evidence="1" type="ORF">ACFX5E_07925</name>
</gene>